<name>A0A517VWN8_9PLAN</name>
<dbReference type="Proteomes" id="UP000318704">
    <property type="component" value="Chromosome"/>
</dbReference>
<dbReference type="EMBL" id="CP037920">
    <property type="protein sequence ID" value="QDT97421.1"/>
    <property type="molecule type" value="Genomic_DNA"/>
</dbReference>
<accession>A0A517VWN8</accession>
<evidence type="ECO:0000313" key="1">
    <source>
        <dbReference type="EMBL" id="QDT97421.1"/>
    </source>
</evidence>
<dbReference type="AlphaFoldDB" id="A0A517VWN8"/>
<proteinExistence type="predicted"/>
<reference evidence="1 2" key="1">
    <citation type="submission" date="2019-03" db="EMBL/GenBank/DDBJ databases">
        <title>Deep-cultivation of Planctomycetes and their phenomic and genomic characterization uncovers novel biology.</title>
        <authorList>
            <person name="Wiegand S."/>
            <person name="Jogler M."/>
            <person name="Boedeker C."/>
            <person name="Pinto D."/>
            <person name="Vollmers J."/>
            <person name="Rivas-Marin E."/>
            <person name="Kohn T."/>
            <person name="Peeters S.H."/>
            <person name="Heuer A."/>
            <person name="Rast P."/>
            <person name="Oberbeckmann S."/>
            <person name="Bunk B."/>
            <person name="Jeske O."/>
            <person name="Meyerdierks A."/>
            <person name="Storesund J.E."/>
            <person name="Kallscheuer N."/>
            <person name="Luecker S."/>
            <person name="Lage O.M."/>
            <person name="Pohl T."/>
            <person name="Merkel B.J."/>
            <person name="Hornburger P."/>
            <person name="Mueller R.-W."/>
            <person name="Bruemmer F."/>
            <person name="Labrenz M."/>
            <person name="Spormann A.M."/>
            <person name="Op den Camp H."/>
            <person name="Overmann J."/>
            <person name="Amann R."/>
            <person name="Jetten M.S.M."/>
            <person name="Mascher T."/>
            <person name="Medema M.H."/>
            <person name="Devos D.P."/>
            <person name="Kaster A.-K."/>
            <person name="Ovreas L."/>
            <person name="Rohde M."/>
            <person name="Galperin M.Y."/>
            <person name="Jogler C."/>
        </authorList>
    </citation>
    <scope>NUCLEOTIDE SEQUENCE [LARGE SCALE GENOMIC DNA]</scope>
    <source>
        <strain evidence="1 2">V144</strain>
    </source>
</reference>
<dbReference type="KEGG" id="gaw:V144x_28960"/>
<protein>
    <recommendedName>
        <fullName evidence="3">Peptidase MA-like domain-containing protein</fullName>
    </recommendedName>
</protein>
<organism evidence="1 2">
    <name type="scientific">Gimesia aquarii</name>
    <dbReference type="NCBI Taxonomy" id="2527964"/>
    <lineage>
        <taxon>Bacteria</taxon>
        <taxon>Pseudomonadati</taxon>
        <taxon>Planctomycetota</taxon>
        <taxon>Planctomycetia</taxon>
        <taxon>Planctomycetales</taxon>
        <taxon>Planctomycetaceae</taxon>
        <taxon>Gimesia</taxon>
    </lineage>
</organism>
<evidence type="ECO:0000313" key="2">
    <source>
        <dbReference type="Proteomes" id="UP000318704"/>
    </source>
</evidence>
<evidence type="ECO:0008006" key="3">
    <source>
        <dbReference type="Google" id="ProtNLM"/>
    </source>
</evidence>
<dbReference type="RefSeq" id="WP_144985772.1">
    <property type="nucleotide sequence ID" value="NZ_CP037920.1"/>
</dbReference>
<gene>
    <name evidence="1" type="ORF">V144x_28960</name>
</gene>
<sequence length="254" mass="29625">MKLRKKKLILFVALLVFIPISAYAWVLCFPQSLFRHTLTHRNITIHSESEVDPRWKNVIDEFLPLIQSSELYSNHSKLNVLLISNSNYRRLESLLAKPVLAKASRNIVFLNGGIDLDHLRLVGPVLEMDLVRTLAHEMTHCLENAHYGMHNNTASWKREGYAEYVSHLRDRNAPDYHLSSLLDQYEMHVATSGGNENWMEISEGVIVPPHYVRWRLLIEYLIATKGMSYEQIVKTELSETDLYQELLEWRKKQN</sequence>